<evidence type="ECO:0000313" key="4">
    <source>
        <dbReference type="EMBL" id="KAK8916723.1"/>
    </source>
</evidence>
<dbReference type="Proteomes" id="UP001418222">
    <property type="component" value="Unassembled WGS sequence"/>
</dbReference>
<name>A0AAP0FUY5_9ASPA</name>
<dbReference type="GO" id="GO:0008270">
    <property type="term" value="F:zinc ion binding"/>
    <property type="evidence" value="ECO:0007669"/>
    <property type="project" value="UniProtKB-KW"/>
</dbReference>
<dbReference type="InterPro" id="IPR001878">
    <property type="entry name" value="Znf_CCHC"/>
</dbReference>
<dbReference type="PANTHER" id="PTHR47592:SF27">
    <property type="entry name" value="OS08G0421700 PROTEIN"/>
    <property type="match status" value="1"/>
</dbReference>
<proteinExistence type="predicted"/>
<dbReference type="PANTHER" id="PTHR47592">
    <property type="entry name" value="PBF68 PROTEIN"/>
    <property type="match status" value="1"/>
</dbReference>
<dbReference type="GO" id="GO:0003676">
    <property type="term" value="F:nucleic acid binding"/>
    <property type="evidence" value="ECO:0007669"/>
    <property type="project" value="InterPro"/>
</dbReference>
<gene>
    <name evidence="4" type="ORF">KSP39_PZI022989</name>
</gene>
<feature type="region of interest" description="Disordered" evidence="2">
    <location>
        <begin position="178"/>
        <end position="219"/>
    </location>
</feature>
<feature type="domain" description="CCHC-type" evidence="3">
    <location>
        <begin position="225"/>
        <end position="240"/>
    </location>
</feature>
<dbReference type="AlphaFoldDB" id="A0AAP0FUY5"/>
<keyword evidence="1" id="KW-0862">Zinc</keyword>
<dbReference type="SMART" id="SM00343">
    <property type="entry name" value="ZnF_C2HC"/>
    <property type="match status" value="1"/>
</dbReference>
<evidence type="ECO:0000259" key="3">
    <source>
        <dbReference type="PROSITE" id="PS50158"/>
    </source>
</evidence>
<evidence type="ECO:0000256" key="2">
    <source>
        <dbReference type="SAM" id="MobiDB-lite"/>
    </source>
</evidence>
<keyword evidence="5" id="KW-1185">Reference proteome</keyword>
<dbReference type="Pfam" id="PF14223">
    <property type="entry name" value="Retrotran_gag_2"/>
    <property type="match status" value="1"/>
</dbReference>
<dbReference type="Pfam" id="PF22936">
    <property type="entry name" value="Pol_BBD"/>
    <property type="match status" value="1"/>
</dbReference>
<evidence type="ECO:0000313" key="5">
    <source>
        <dbReference type="Proteomes" id="UP001418222"/>
    </source>
</evidence>
<reference evidence="4 5" key="1">
    <citation type="journal article" date="2022" name="Nat. Plants">
        <title>Genomes of leafy and leafless Platanthera orchids illuminate the evolution of mycoheterotrophy.</title>
        <authorList>
            <person name="Li M.H."/>
            <person name="Liu K.W."/>
            <person name="Li Z."/>
            <person name="Lu H.C."/>
            <person name="Ye Q.L."/>
            <person name="Zhang D."/>
            <person name="Wang J.Y."/>
            <person name="Li Y.F."/>
            <person name="Zhong Z.M."/>
            <person name="Liu X."/>
            <person name="Yu X."/>
            <person name="Liu D.K."/>
            <person name="Tu X.D."/>
            <person name="Liu B."/>
            <person name="Hao Y."/>
            <person name="Liao X.Y."/>
            <person name="Jiang Y.T."/>
            <person name="Sun W.H."/>
            <person name="Chen J."/>
            <person name="Chen Y.Q."/>
            <person name="Ai Y."/>
            <person name="Zhai J.W."/>
            <person name="Wu S.S."/>
            <person name="Zhou Z."/>
            <person name="Hsiao Y.Y."/>
            <person name="Wu W.L."/>
            <person name="Chen Y.Y."/>
            <person name="Lin Y.F."/>
            <person name="Hsu J.L."/>
            <person name="Li C.Y."/>
            <person name="Wang Z.W."/>
            <person name="Zhao X."/>
            <person name="Zhong W.Y."/>
            <person name="Ma X.K."/>
            <person name="Ma L."/>
            <person name="Huang J."/>
            <person name="Chen G.Z."/>
            <person name="Huang M.Z."/>
            <person name="Huang L."/>
            <person name="Peng D.H."/>
            <person name="Luo Y.B."/>
            <person name="Zou S.Q."/>
            <person name="Chen S.P."/>
            <person name="Lan S."/>
            <person name="Tsai W.C."/>
            <person name="Van de Peer Y."/>
            <person name="Liu Z.J."/>
        </authorList>
    </citation>
    <scope>NUCLEOTIDE SEQUENCE [LARGE SCALE GENOMIC DNA]</scope>
    <source>
        <strain evidence="4">Lor287</strain>
    </source>
</reference>
<dbReference type="PROSITE" id="PS50158">
    <property type="entry name" value="ZF_CCHC"/>
    <property type="match status" value="1"/>
</dbReference>
<keyword evidence="1" id="KW-0863">Zinc-finger</keyword>
<evidence type="ECO:0000256" key="1">
    <source>
        <dbReference type="PROSITE-ProRule" id="PRU00047"/>
    </source>
</evidence>
<comment type="caution">
    <text evidence="4">The sequence shown here is derived from an EMBL/GenBank/DDBJ whole genome shotgun (WGS) entry which is preliminary data.</text>
</comment>
<dbReference type="Gene3D" id="4.10.60.10">
    <property type="entry name" value="Zinc finger, CCHC-type"/>
    <property type="match status" value="1"/>
</dbReference>
<protein>
    <recommendedName>
        <fullName evidence="3">CCHC-type domain-containing protein</fullName>
    </recommendedName>
</protein>
<dbReference type="SUPFAM" id="SSF57756">
    <property type="entry name" value="Retrovirus zinc finger-like domains"/>
    <property type="match status" value="1"/>
</dbReference>
<accession>A0AAP0FUY5</accession>
<keyword evidence="1" id="KW-0479">Metal-binding</keyword>
<feature type="compositionally biased region" description="Basic and acidic residues" evidence="2">
    <location>
        <begin position="181"/>
        <end position="201"/>
    </location>
</feature>
<organism evidence="4 5">
    <name type="scientific">Platanthera zijinensis</name>
    <dbReference type="NCBI Taxonomy" id="2320716"/>
    <lineage>
        <taxon>Eukaryota</taxon>
        <taxon>Viridiplantae</taxon>
        <taxon>Streptophyta</taxon>
        <taxon>Embryophyta</taxon>
        <taxon>Tracheophyta</taxon>
        <taxon>Spermatophyta</taxon>
        <taxon>Magnoliopsida</taxon>
        <taxon>Liliopsida</taxon>
        <taxon>Asparagales</taxon>
        <taxon>Orchidaceae</taxon>
        <taxon>Orchidoideae</taxon>
        <taxon>Orchideae</taxon>
        <taxon>Orchidinae</taxon>
        <taxon>Platanthera</taxon>
    </lineage>
</organism>
<dbReference type="InterPro" id="IPR036875">
    <property type="entry name" value="Znf_CCHC_sf"/>
</dbReference>
<feature type="compositionally biased region" description="Basic and acidic residues" evidence="2">
    <location>
        <begin position="210"/>
        <end position="219"/>
    </location>
</feature>
<dbReference type="EMBL" id="JBBWWQ010000020">
    <property type="protein sequence ID" value="KAK8916723.1"/>
    <property type="molecule type" value="Genomic_DNA"/>
</dbReference>
<sequence>MSAKFEISRYDGKIDFGLWQKRIKAVLVQQGLHKALLGKEKSGKKDDEWEELDLKAISTIQLCLADEVMYNVVDAETTADLWKKLEELYMSKSLTNKLYVKKQLYSLRMSEGSQLLDHMNVFNKLVSQLRSMDVKVEEEDQALLLLSSLPRSFDHLVTTILYGKDTLKMEEVMTTLLSNETRSKSGPRADEGLFVKSKDTLSGRSRGKGKRENRPREKSVGRNTCHYCKEEGHWKDKCPKLKIKEQAHEPDLAAVASEDESDADALHAAPSIETTGSWILDTGCTFHMCPNREWFSSFRQYEGGRVRMRNVSECEILGVGNIRIRMFDGVVRTLTDVRYVPDLRKSLISLGTLEAAGYSFTGNGGYLEVRRGAQTVLRGERFGSLYRLIGTTTARGDARREFKPSLELQGTVAYAFHAISPDRGSFDRAIESRIRSQQKARKDRRRSRAGFVARACAQREDLDGGKFFASVGGESSQESPDAAKGAIRFKGATRELMITQEKVESHSERLSASRLAKDSVYRARAKHVGVRHRELREFGRGRGRKLREISWRDISTDLRGSPVTGVKFKSGLDLTHSDAR</sequence>
<dbReference type="InterPro" id="IPR054722">
    <property type="entry name" value="PolX-like_BBD"/>
</dbReference>